<evidence type="ECO:0000259" key="2">
    <source>
        <dbReference type="Pfam" id="PF13456"/>
    </source>
</evidence>
<proteinExistence type="predicted"/>
<gene>
    <name evidence="3" type="ORF">PHMEG_00019485</name>
</gene>
<name>A0A225VRE8_9STRA</name>
<feature type="compositionally biased region" description="Basic and acidic residues" evidence="1">
    <location>
        <begin position="226"/>
        <end position="251"/>
    </location>
</feature>
<accession>A0A225VRE8</accession>
<dbReference type="GO" id="GO:0004523">
    <property type="term" value="F:RNA-DNA hybrid ribonuclease activity"/>
    <property type="evidence" value="ECO:0007669"/>
    <property type="project" value="InterPro"/>
</dbReference>
<dbReference type="PANTHER" id="PTHR46387:SF2">
    <property type="entry name" value="RIBONUCLEASE HI"/>
    <property type="match status" value="1"/>
</dbReference>
<dbReference type="Pfam" id="PF13456">
    <property type="entry name" value="RVT_3"/>
    <property type="match status" value="1"/>
</dbReference>
<dbReference type="InterPro" id="IPR002156">
    <property type="entry name" value="RNaseH_domain"/>
</dbReference>
<organism evidence="3 4">
    <name type="scientific">Phytophthora megakarya</name>
    <dbReference type="NCBI Taxonomy" id="4795"/>
    <lineage>
        <taxon>Eukaryota</taxon>
        <taxon>Sar</taxon>
        <taxon>Stramenopiles</taxon>
        <taxon>Oomycota</taxon>
        <taxon>Peronosporomycetes</taxon>
        <taxon>Peronosporales</taxon>
        <taxon>Peronosporaceae</taxon>
        <taxon>Phytophthora</taxon>
    </lineage>
</organism>
<dbReference type="SUPFAM" id="SSF53098">
    <property type="entry name" value="Ribonuclease H-like"/>
    <property type="match status" value="1"/>
</dbReference>
<dbReference type="OrthoDB" id="103789at2759"/>
<reference evidence="4" key="1">
    <citation type="submission" date="2017-03" db="EMBL/GenBank/DDBJ databases">
        <title>Phytopthora megakarya and P. palmivora, two closely related causual agents of cacao black pod achieved similar genome size and gene model numbers by different mechanisms.</title>
        <authorList>
            <person name="Ali S."/>
            <person name="Shao J."/>
            <person name="Larry D.J."/>
            <person name="Kronmiller B."/>
            <person name="Shen D."/>
            <person name="Strem M.D."/>
            <person name="Melnick R.L."/>
            <person name="Guiltinan M.J."/>
            <person name="Tyler B.M."/>
            <person name="Meinhardt L.W."/>
            <person name="Bailey B.A."/>
        </authorList>
    </citation>
    <scope>NUCLEOTIDE SEQUENCE [LARGE SCALE GENOMIC DNA]</scope>
    <source>
        <strain evidence="4">zdho120</strain>
    </source>
</reference>
<dbReference type="Proteomes" id="UP000198211">
    <property type="component" value="Unassembled WGS sequence"/>
</dbReference>
<dbReference type="EMBL" id="NBNE01003304">
    <property type="protein sequence ID" value="OWZ08036.1"/>
    <property type="molecule type" value="Genomic_DNA"/>
</dbReference>
<comment type="caution">
    <text evidence="3">The sequence shown here is derived from an EMBL/GenBank/DDBJ whole genome shotgun (WGS) entry which is preliminary data.</text>
</comment>
<dbReference type="InterPro" id="IPR012337">
    <property type="entry name" value="RNaseH-like_sf"/>
</dbReference>
<protein>
    <recommendedName>
        <fullName evidence="2">RNase H type-1 domain-containing protein</fullName>
    </recommendedName>
</protein>
<dbReference type="AlphaFoldDB" id="A0A225VRE8"/>
<evidence type="ECO:0000313" key="4">
    <source>
        <dbReference type="Proteomes" id="UP000198211"/>
    </source>
</evidence>
<evidence type="ECO:0000313" key="3">
    <source>
        <dbReference type="EMBL" id="OWZ08036.1"/>
    </source>
</evidence>
<keyword evidence="4" id="KW-1185">Reference proteome</keyword>
<dbReference type="InterPro" id="IPR036397">
    <property type="entry name" value="RNaseH_sf"/>
</dbReference>
<evidence type="ECO:0000256" key="1">
    <source>
        <dbReference type="SAM" id="MobiDB-lite"/>
    </source>
</evidence>
<dbReference type="PANTHER" id="PTHR46387">
    <property type="entry name" value="POLYNUCLEOTIDYL TRANSFERASE, RIBONUCLEASE H-LIKE SUPERFAMILY PROTEIN"/>
    <property type="match status" value="1"/>
</dbReference>
<dbReference type="Gene3D" id="3.30.420.10">
    <property type="entry name" value="Ribonuclease H-like superfamily/Ribonuclease H"/>
    <property type="match status" value="1"/>
</dbReference>
<dbReference type="STRING" id="4795.A0A225VRE8"/>
<sequence>MIYTRYSVLKWLLKSNSADGRHLKLGLELSKWTLELHRVRRDEDGLAAILGAAITPREYSDEVAENLIPAKGRIKAPPPIRVEMLDSDFEGYVLSFDGAAKHVLSAHGFPLDDVTVNDAEYHGLIKGLELAVNRGFRDVVVVGNSRIVIEQAQGLIGCHQPNLQRRLAEYEALKVKFDSVRLVHVKRDYNQAADYLTTKTLASRKAWVVEDANELMHLKFVSRIPEKMMKTPESSERKDDASQRPKGDHPNDLVSDPVPNASETAAPVKTVTTQSRSDKLTKWMTRADHLTTETNVGDGLKFIRMGIQS</sequence>
<dbReference type="GO" id="GO:0003676">
    <property type="term" value="F:nucleic acid binding"/>
    <property type="evidence" value="ECO:0007669"/>
    <property type="project" value="InterPro"/>
</dbReference>
<feature type="region of interest" description="Disordered" evidence="1">
    <location>
        <begin position="226"/>
        <end position="280"/>
    </location>
</feature>
<feature type="domain" description="RNase H type-1" evidence="2">
    <location>
        <begin position="114"/>
        <end position="198"/>
    </location>
</feature>